<comment type="caution">
    <text evidence="1">The sequence shown here is derived from an EMBL/GenBank/DDBJ whole genome shotgun (WGS) entry which is preliminary data.</text>
</comment>
<dbReference type="EMBL" id="BKCJ011083769">
    <property type="protein sequence ID" value="GFC82305.1"/>
    <property type="molecule type" value="Genomic_DNA"/>
</dbReference>
<feature type="non-terminal residue" evidence="1">
    <location>
        <position position="1"/>
    </location>
</feature>
<gene>
    <name evidence="1" type="ORF">Tci_854275</name>
</gene>
<sequence length="120" mass="13001">GFKLGIDALTGAAMGSKTGVSDWATPLRVVIPFRSSLGLVTVLPGSVPDPEDEAMLELMNLDIISVRLANWFCTELDKPELDKLEVDYPGVYEVRRESGKSDLICNHLRAETGVSLVIIG</sequence>
<reference evidence="1" key="1">
    <citation type="journal article" date="2019" name="Sci. Rep.">
        <title>Draft genome of Tanacetum cinerariifolium, the natural source of mosquito coil.</title>
        <authorList>
            <person name="Yamashiro T."/>
            <person name="Shiraishi A."/>
            <person name="Satake H."/>
            <person name="Nakayama K."/>
        </authorList>
    </citation>
    <scope>NUCLEOTIDE SEQUENCE</scope>
</reference>
<dbReference type="AlphaFoldDB" id="A0A699R961"/>
<proteinExistence type="predicted"/>
<accession>A0A699R961</accession>
<evidence type="ECO:0000313" key="1">
    <source>
        <dbReference type="EMBL" id="GFC82305.1"/>
    </source>
</evidence>
<protein>
    <submittedName>
        <fullName evidence="1">Uncharacterized protein</fullName>
    </submittedName>
</protein>
<organism evidence="1">
    <name type="scientific">Tanacetum cinerariifolium</name>
    <name type="common">Dalmatian daisy</name>
    <name type="synonym">Chrysanthemum cinerariifolium</name>
    <dbReference type="NCBI Taxonomy" id="118510"/>
    <lineage>
        <taxon>Eukaryota</taxon>
        <taxon>Viridiplantae</taxon>
        <taxon>Streptophyta</taxon>
        <taxon>Embryophyta</taxon>
        <taxon>Tracheophyta</taxon>
        <taxon>Spermatophyta</taxon>
        <taxon>Magnoliopsida</taxon>
        <taxon>eudicotyledons</taxon>
        <taxon>Gunneridae</taxon>
        <taxon>Pentapetalae</taxon>
        <taxon>asterids</taxon>
        <taxon>campanulids</taxon>
        <taxon>Asterales</taxon>
        <taxon>Asteraceae</taxon>
        <taxon>Asteroideae</taxon>
        <taxon>Anthemideae</taxon>
        <taxon>Anthemidinae</taxon>
        <taxon>Tanacetum</taxon>
    </lineage>
</organism>
<name>A0A699R961_TANCI</name>